<proteinExistence type="predicted"/>
<organism evidence="1 2">
    <name type="scientific">Thermosporothrix hazakensis</name>
    <dbReference type="NCBI Taxonomy" id="644383"/>
    <lineage>
        <taxon>Bacteria</taxon>
        <taxon>Bacillati</taxon>
        <taxon>Chloroflexota</taxon>
        <taxon>Ktedonobacteria</taxon>
        <taxon>Ktedonobacterales</taxon>
        <taxon>Thermosporotrichaceae</taxon>
        <taxon>Thermosporothrix</taxon>
    </lineage>
</organism>
<sequence length="282" mass="32342">MLPVVEKATDKQFLRSIANREYSVPDELDPFEFAIALLQNLGSPDEELRDELSYMILASGILAQNKLNGEQLEQLLKLLLSQEHLFFRIGEAGTDSVFMRSFSNLIIAAILYTDAKVPALSPKTVKQTKSALLRYAREERDWRGYVEGKGWAHAMAHLADALDICAQNQHIELDDRKDILRTLSMLCRLPVPLFNEEDVRLATVAYHMILGKQIEQEFLLQWIESCYVQRKADVSSWRKAANAKNFLRSLYFLLLWDNIALTLLEPISAVLRRQDEPYVEGE</sequence>
<dbReference type="RefSeq" id="WP_111325492.1">
    <property type="nucleotide sequence ID" value="NZ_BIFX01000001.1"/>
</dbReference>
<dbReference type="Pfam" id="PF10978">
    <property type="entry name" value="DUF2785"/>
    <property type="match status" value="1"/>
</dbReference>
<dbReference type="AlphaFoldDB" id="A0A326UCI3"/>
<evidence type="ECO:0000313" key="2">
    <source>
        <dbReference type="Proteomes" id="UP000248806"/>
    </source>
</evidence>
<dbReference type="InterPro" id="IPR021247">
    <property type="entry name" value="DUF2785"/>
</dbReference>
<keyword evidence="2" id="KW-1185">Reference proteome</keyword>
<evidence type="ECO:0000313" key="1">
    <source>
        <dbReference type="EMBL" id="PZW22999.1"/>
    </source>
</evidence>
<name>A0A326UCI3_THEHA</name>
<reference evidence="1 2" key="1">
    <citation type="submission" date="2018-06" db="EMBL/GenBank/DDBJ databases">
        <title>Genomic Encyclopedia of Archaeal and Bacterial Type Strains, Phase II (KMG-II): from individual species to whole genera.</title>
        <authorList>
            <person name="Goeker M."/>
        </authorList>
    </citation>
    <scope>NUCLEOTIDE SEQUENCE [LARGE SCALE GENOMIC DNA]</scope>
    <source>
        <strain evidence="1 2">ATCC BAA-1881</strain>
    </source>
</reference>
<dbReference type="Proteomes" id="UP000248806">
    <property type="component" value="Unassembled WGS sequence"/>
</dbReference>
<dbReference type="OrthoDB" id="7619731at2"/>
<accession>A0A326UCI3</accession>
<dbReference type="EMBL" id="QKUF01000028">
    <property type="protein sequence ID" value="PZW22999.1"/>
    <property type="molecule type" value="Genomic_DNA"/>
</dbReference>
<protein>
    <submittedName>
        <fullName evidence="1">Uncharacterized protein DUF2785</fullName>
    </submittedName>
</protein>
<comment type="caution">
    <text evidence="1">The sequence shown here is derived from an EMBL/GenBank/DDBJ whole genome shotgun (WGS) entry which is preliminary data.</text>
</comment>
<gene>
    <name evidence="1" type="ORF">EI42_05211</name>
</gene>